<dbReference type="AlphaFoldDB" id="A0A0U5FRW8"/>
<dbReference type="Proteomes" id="UP000054771">
    <property type="component" value="Unassembled WGS sequence"/>
</dbReference>
<protein>
    <submittedName>
        <fullName evidence="1">Uncharacterized protein</fullName>
    </submittedName>
</protein>
<evidence type="ECO:0000313" key="2">
    <source>
        <dbReference type="Proteomes" id="UP000054771"/>
    </source>
</evidence>
<dbReference type="STRING" id="454130.A0A0U5FRW8"/>
<reference evidence="2" key="1">
    <citation type="journal article" date="2016" name="Genome Announc.">
        <title>Draft genome sequences of fungus Aspergillus calidoustus.</title>
        <authorList>
            <person name="Horn F."/>
            <person name="Linde J."/>
            <person name="Mattern D.J."/>
            <person name="Walther G."/>
            <person name="Guthke R."/>
            <person name="Scherlach K."/>
            <person name="Martin K."/>
            <person name="Brakhage A.A."/>
            <person name="Petzke L."/>
            <person name="Valiante V."/>
        </authorList>
    </citation>
    <scope>NUCLEOTIDE SEQUENCE [LARGE SCALE GENOMIC DNA]</scope>
    <source>
        <strain evidence="2">SF006504</strain>
    </source>
</reference>
<accession>A0A0U5FRW8</accession>
<proteinExistence type="predicted"/>
<sequence>MSNPEPRAARNNHPKLQPSVERYTFAAIRSNTPDLPNLRRLIGACPGRRNILRQLTFNFDLPIYPEDCMRFFQRDEDEYNSLLAIRHGIKALVDELASWSDDAGSLGIHLLLSAESPIGRDAGGTKPSPLEGFAVAGRIRRISSRSLPNRASGPSPSGLPPSIRKLTLTHADVYGSSPRNSRGLRGLDVRFHGMHRRLS</sequence>
<organism evidence="1 2">
    <name type="scientific">Aspergillus calidoustus</name>
    <dbReference type="NCBI Taxonomy" id="454130"/>
    <lineage>
        <taxon>Eukaryota</taxon>
        <taxon>Fungi</taxon>
        <taxon>Dikarya</taxon>
        <taxon>Ascomycota</taxon>
        <taxon>Pezizomycotina</taxon>
        <taxon>Eurotiomycetes</taxon>
        <taxon>Eurotiomycetidae</taxon>
        <taxon>Eurotiales</taxon>
        <taxon>Aspergillaceae</taxon>
        <taxon>Aspergillus</taxon>
        <taxon>Aspergillus subgen. Nidulantes</taxon>
    </lineage>
</organism>
<keyword evidence="2" id="KW-1185">Reference proteome</keyword>
<evidence type="ECO:0000313" key="1">
    <source>
        <dbReference type="EMBL" id="CEL01357.1"/>
    </source>
</evidence>
<gene>
    <name evidence="1" type="ORF">ASPCAL00941</name>
</gene>
<dbReference type="EMBL" id="CDMC01000001">
    <property type="protein sequence ID" value="CEL01357.1"/>
    <property type="molecule type" value="Genomic_DNA"/>
</dbReference>
<name>A0A0U5FRW8_ASPCI</name>